<evidence type="ECO:0000256" key="1">
    <source>
        <dbReference type="ARBA" id="ARBA00022527"/>
    </source>
</evidence>
<keyword evidence="1" id="KW-0418">Kinase</keyword>
<feature type="domain" description="Histidine kinase/HSP90-like ATPase" evidence="3">
    <location>
        <begin position="32"/>
        <end position="145"/>
    </location>
</feature>
<protein>
    <submittedName>
        <fullName evidence="4">ATP-binding protein</fullName>
    </submittedName>
</protein>
<evidence type="ECO:0000313" key="5">
    <source>
        <dbReference type="Proteomes" id="UP001551210"/>
    </source>
</evidence>
<keyword evidence="4" id="KW-0547">Nucleotide-binding</keyword>
<organism evidence="4 5">
    <name type="scientific">Streptomyces exfoliatus</name>
    <name type="common">Streptomyces hydrogenans</name>
    <dbReference type="NCBI Taxonomy" id="1905"/>
    <lineage>
        <taxon>Bacteria</taxon>
        <taxon>Bacillati</taxon>
        <taxon>Actinomycetota</taxon>
        <taxon>Actinomycetes</taxon>
        <taxon>Kitasatosporales</taxon>
        <taxon>Streptomycetaceae</taxon>
        <taxon>Streptomyces</taxon>
    </lineage>
</organism>
<comment type="caution">
    <text evidence="4">The sequence shown here is derived from an EMBL/GenBank/DDBJ whole genome shotgun (WGS) entry which is preliminary data.</text>
</comment>
<dbReference type="RefSeq" id="WP_359212772.1">
    <property type="nucleotide sequence ID" value="NZ_JBEZAM010000045.1"/>
</dbReference>
<dbReference type="Pfam" id="PF13581">
    <property type="entry name" value="HATPase_c_2"/>
    <property type="match status" value="1"/>
</dbReference>
<feature type="region of interest" description="Disordered" evidence="2">
    <location>
        <begin position="149"/>
        <end position="171"/>
    </location>
</feature>
<proteinExistence type="predicted"/>
<keyword evidence="1" id="KW-0723">Serine/threonine-protein kinase</keyword>
<sequence>MNQKSGTATRHPLAHTDHLTFSTLFPTTRHGAHTARLAAEHWLAPRLSPDDPRDDDLTTAALLVAELCANAALYGRVRGRGARLALRLDTAELRIEVTDARGDRLPTAQRLDSGGESGRGLLLVESLSDDWGVRPHHPGGKTVWAVCRRQDGGPHLSPPQRSEGEPEQPTVVVGVVQTGFDQMG</sequence>
<evidence type="ECO:0000259" key="3">
    <source>
        <dbReference type="Pfam" id="PF13581"/>
    </source>
</evidence>
<keyword evidence="1" id="KW-0808">Transferase</keyword>
<dbReference type="InterPro" id="IPR050267">
    <property type="entry name" value="Anti-sigma-factor_SerPK"/>
</dbReference>
<dbReference type="InterPro" id="IPR036890">
    <property type="entry name" value="HATPase_C_sf"/>
</dbReference>
<reference evidence="4 5" key="1">
    <citation type="submission" date="2024-06" db="EMBL/GenBank/DDBJ databases">
        <title>The Natural Products Discovery Center: Release of the First 8490 Sequenced Strains for Exploring Actinobacteria Biosynthetic Diversity.</title>
        <authorList>
            <person name="Kalkreuter E."/>
            <person name="Kautsar S.A."/>
            <person name="Yang D."/>
            <person name="Bader C.D."/>
            <person name="Teijaro C.N."/>
            <person name="Fluegel L."/>
            <person name="Davis C.M."/>
            <person name="Simpson J.R."/>
            <person name="Lauterbach L."/>
            <person name="Steele A.D."/>
            <person name="Gui C."/>
            <person name="Meng S."/>
            <person name="Li G."/>
            <person name="Viehrig K."/>
            <person name="Ye F."/>
            <person name="Su P."/>
            <person name="Kiefer A.F."/>
            <person name="Nichols A."/>
            <person name="Cepeda A.J."/>
            <person name="Yan W."/>
            <person name="Fan B."/>
            <person name="Jiang Y."/>
            <person name="Adhikari A."/>
            <person name="Zheng C.-J."/>
            <person name="Schuster L."/>
            <person name="Cowan T.M."/>
            <person name="Smanski M.J."/>
            <person name="Chevrette M.G."/>
            <person name="De Carvalho L.P.S."/>
            <person name="Shen B."/>
        </authorList>
    </citation>
    <scope>NUCLEOTIDE SEQUENCE [LARGE SCALE GENOMIC DNA]</scope>
    <source>
        <strain evidence="4 5">NPDC045705</strain>
    </source>
</reference>
<dbReference type="SUPFAM" id="SSF55874">
    <property type="entry name" value="ATPase domain of HSP90 chaperone/DNA topoisomerase II/histidine kinase"/>
    <property type="match status" value="1"/>
</dbReference>
<name>A0ABV3D416_STREX</name>
<dbReference type="PANTHER" id="PTHR35526">
    <property type="entry name" value="ANTI-SIGMA-F FACTOR RSBW-RELATED"/>
    <property type="match status" value="1"/>
</dbReference>
<dbReference type="Gene3D" id="3.30.565.10">
    <property type="entry name" value="Histidine kinase-like ATPase, C-terminal domain"/>
    <property type="match status" value="1"/>
</dbReference>
<gene>
    <name evidence="4" type="ORF">AB0A76_25900</name>
</gene>
<dbReference type="Proteomes" id="UP001551210">
    <property type="component" value="Unassembled WGS sequence"/>
</dbReference>
<dbReference type="PANTHER" id="PTHR35526:SF3">
    <property type="entry name" value="ANTI-SIGMA-F FACTOR RSBW"/>
    <property type="match status" value="1"/>
</dbReference>
<evidence type="ECO:0000313" key="4">
    <source>
        <dbReference type="EMBL" id="MEU7296601.1"/>
    </source>
</evidence>
<keyword evidence="5" id="KW-1185">Reference proteome</keyword>
<dbReference type="CDD" id="cd16936">
    <property type="entry name" value="HATPase_RsbW-like"/>
    <property type="match status" value="1"/>
</dbReference>
<accession>A0ABV3D416</accession>
<evidence type="ECO:0000256" key="2">
    <source>
        <dbReference type="SAM" id="MobiDB-lite"/>
    </source>
</evidence>
<dbReference type="GO" id="GO:0005524">
    <property type="term" value="F:ATP binding"/>
    <property type="evidence" value="ECO:0007669"/>
    <property type="project" value="UniProtKB-KW"/>
</dbReference>
<dbReference type="InterPro" id="IPR003594">
    <property type="entry name" value="HATPase_dom"/>
</dbReference>
<keyword evidence="4" id="KW-0067">ATP-binding</keyword>
<dbReference type="EMBL" id="JBEZAM010000045">
    <property type="protein sequence ID" value="MEU7296601.1"/>
    <property type="molecule type" value="Genomic_DNA"/>
</dbReference>